<dbReference type="EMBL" id="ATFQ01000003">
    <property type="protein sequence ID" value="EPQ25380.1"/>
    <property type="molecule type" value="Genomic_DNA"/>
</dbReference>
<dbReference type="Proteomes" id="UP000014969">
    <property type="component" value="Unassembled WGS sequence"/>
</dbReference>
<accession>A0A829I1L0</accession>
<dbReference type="AlphaFoldDB" id="A0A829I1L0"/>
<comment type="caution">
    <text evidence="1">The sequence shown here is derived from an EMBL/GenBank/DDBJ whole genome shotgun (WGS) entry which is preliminary data.</text>
</comment>
<evidence type="ECO:0000313" key="1">
    <source>
        <dbReference type="EMBL" id="EPQ25380.1"/>
    </source>
</evidence>
<name>A0A829I1L0_9MYCO</name>
<proteinExistence type="predicted"/>
<gene>
    <name evidence="1" type="ORF">J108_01125</name>
</gene>
<evidence type="ECO:0000313" key="2">
    <source>
        <dbReference type="Proteomes" id="UP000014969"/>
    </source>
</evidence>
<protein>
    <submittedName>
        <fullName evidence="1">Uncharacterized protein</fullName>
    </submittedName>
</protein>
<sequence length="32" mass="3624">MAEKGTLPLAEHRDEDLPGHWLLARLGKRALE</sequence>
<organism evidence="1 2">
    <name type="scientific">Mycobacteroides abscessus subsp. bolletii CRM-0020</name>
    <dbReference type="NCBI Taxonomy" id="1306401"/>
    <lineage>
        <taxon>Bacteria</taxon>
        <taxon>Bacillati</taxon>
        <taxon>Actinomycetota</taxon>
        <taxon>Actinomycetes</taxon>
        <taxon>Mycobacteriales</taxon>
        <taxon>Mycobacteriaceae</taxon>
        <taxon>Mycobacteroides</taxon>
        <taxon>Mycobacteroides abscessus</taxon>
    </lineage>
</organism>
<reference evidence="1 2" key="1">
    <citation type="journal article" date="2013" name="Genome Announc.">
        <title>Genome Sequence of an Epidemic Isolate of Mycobacterium abscessus subsp. bolletii from Rio de Janeiro, Brazil.</title>
        <authorList>
            <person name="Davidson R.M."/>
            <person name="Reynolds P.R."/>
            <person name="Farias-Hesson E."/>
            <person name="Duarte R.S."/>
            <person name="Jackson M."/>
            <person name="Strong M."/>
        </authorList>
    </citation>
    <scope>NUCLEOTIDE SEQUENCE [LARGE SCALE GENOMIC DNA]</scope>
    <source>
        <strain evidence="1 2">CRM-0020</strain>
    </source>
</reference>